<keyword evidence="7" id="KW-0472">Membrane</keyword>
<dbReference type="KEGG" id="cin:100183161"/>
<gene>
    <name evidence="10" type="primary">LOC100183161</name>
</gene>
<dbReference type="STRING" id="7719.ENSCINP00000011486"/>
<dbReference type="OMA" id="CFCLKRG"/>
<dbReference type="GO" id="GO:0000813">
    <property type="term" value="C:ESCRT I complex"/>
    <property type="evidence" value="ECO:0000318"/>
    <property type="project" value="GO_Central"/>
</dbReference>
<evidence type="ECO:0000256" key="5">
    <source>
        <dbReference type="ARBA" id="ARBA00022753"/>
    </source>
</evidence>
<evidence type="ECO:0000256" key="7">
    <source>
        <dbReference type="ARBA" id="ARBA00023136"/>
    </source>
</evidence>
<keyword evidence="6" id="KW-0653">Protein transport</keyword>
<comment type="similarity">
    <text evidence="3">Belongs to the MVB12 family.</text>
</comment>
<dbReference type="Proteomes" id="UP000008144">
    <property type="component" value="Chromosome 9"/>
</dbReference>
<keyword evidence="11" id="KW-1185">Reference proteome</keyword>
<dbReference type="Ensembl" id="ENSCINT00000011486.3">
    <property type="protein sequence ID" value="ENSCINP00000011486.3"/>
    <property type="gene ID" value="ENSCING00000005543.3"/>
</dbReference>
<dbReference type="GO" id="GO:0005770">
    <property type="term" value="C:late endosome"/>
    <property type="evidence" value="ECO:0000318"/>
    <property type="project" value="GO_Central"/>
</dbReference>
<evidence type="ECO:0000256" key="8">
    <source>
        <dbReference type="ARBA" id="ARBA00053101"/>
    </source>
</evidence>
<protein>
    <submittedName>
        <fullName evidence="10">Multivesicular body subunit 12B-like</fullName>
    </submittedName>
</protein>
<dbReference type="PANTHER" id="PTHR31547:SF1">
    <property type="entry name" value="MULTIVESICULAR BODY SUBUNIT 12B"/>
    <property type="match status" value="1"/>
</dbReference>
<dbReference type="InterPro" id="IPR018798">
    <property type="entry name" value="MVB12A/B"/>
</dbReference>
<dbReference type="GO" id="GO:0042058">
    <property type="term" value="P:regulation of epidermal growth factor receptor signaling pathway"/>
    <property type="evidence" value="ECO:0000318"/>
    <property type="project" value="GO_Central"/>
</dbReference>
<evidence type="ECO:0000256" key="4">
    <source>
        <dbReference type="ARBA" id="ARBA00022448"/>
    </source>
</evidence>
<feature type="domain" description="MABP" evidence="9">
    <location>
        <begin position="4"/>
        <end position="148"/>
    </location>
</feature>
<dbReference type="PANTHER" id="PTHR31547">
    <property type="entry name" value="MULTIVESICULAR BODY SUBUNIT 12B"/>
    <property type="match status" value="1"/>
</dbReference>
<dbReference type="PROSITE" id="PS51498">
    <property type="entry name" value="MABP"/>
    <property type="match status" value="1"/>
</dbReference>
<reference evidence="10" key="4">
    <citation type="submission" date="2025-09" db="UniProtKB">
        <authorList>
            <consortium name="Ensembl"/>
        </authorList>
    </citation>
    <scope>IDENTIFICATION</scope>
</reference>
<dbReference type="GO" id="GO:0015031">
    <property type="term" value="P:protein transport"/>
    <property type="evidence" value="ECO:0007669"/>
    <property type="project" value="UniProtKB-KW"/>
</dbReference>
<dbReference type="InParanoid" id="F6XEU0"/>
<evidence type="ECO:0000256" key="1">
    <source>
        <dbReference type="ARBA" id="ARBA00004414"/>
    </source>
</evidence>
<reference evidence="10" key="3">
    <citation type="submission" date="2025-08" db="UniProtKB">
        <authorList>
            <consortium name="Ensembl"/>
        </authorList>
    </citation>
    <scope>IDENTIFICATION</scope>
</reference>
<sequence>MNQNQPITNVCIVAERNACPPRYNILDRTIENEDADFWKDGLFKSKIRRYLCFTREPSQNQLNEVITDMALIGVKDPVPVGYTALKETADTREQALKKHNLCIRYIPKTSTSSAISDILLCRDNSYKERMYTLMGELNGINVAFKLSTIHIPTNRPAPPPPVQRVNTTAVNTPAPMNDTIQRNHTQQQQHNVMSGIEGVEWKLHDRFTQTKAGMNSKTALNIEIRTRSELIDLCAYDFTKEKSILYSC</sequence>
<dbReference type="GO" id="GO:0031902">
    <property type="term" value="C:late endosome membrane"/>
    <property type="evidence" value="ECO:0007669"/>
    <property type="project" value="UniProtKB-SubCell"/>
</dbReference>
<evidence type="ECO:0000256" key="3">
    <source>
        <dbReference type="ARBA" id="ARBA00010432"/>
    </source>
</evidence>
<dbReference type="Pfam" id="PF10240">
    <property type="entry name" value="DUF2464"/>
    <property type="match status" value="1"/>
</dbReference>
<proteinExistence type="inferred from homology"/>
<dbReference type="FunFam" id="2.100.10.50:FF:000002">
    <property type="entry name" value="Multivesicular body subunit 12B"/>
    <property type="match status" value="1"/>
</dbReference>
<keyword evidence="4" id="KW-0813">Transport</keyword>
<dbReference type="EMBL" id="EAAA01002880">
    <property type="status" value="NOT_ANNOTATED_CDS"/>
    <property type="molecule type" value="Genomic_DNA"/>
</dbReference>
<dbReference type="GO" id="GO:0019075">
    <property type="term" value="P:virus maturation"/>
    <property type="evidence" value="ECO:0000318"/>
    <property type="project" value="GO_Central"/>
</dbReference>
<evidence type="ECO:0000259" key="9">
    <source>
        <dbReference type="PROSITE" id="PS51498"/>
    </source>
</evidence>
<dbReference type="Gene3D" id="2.100.10.50">
    <property type="match status" value="1"/>
</dbReference>
<evidence type="ECO:0000256" key="6">
    <source>
        <dbReference type="ARBA" id="ARBA00022927"/>
    </source>
</evidence>
<dbReference type="HOGENOM" id="CLU_064823_1_0_1"/>
<evidence type="ECO:0000256" key="2">
    <source>
        <dbReference type="ARBA" id="ARBA00004481"/>
    </source>
</evidence>
<dbReference type="FunCoup" id="F6XEU0">
    <property type="interactions" value="73"/>
</dbReference>
<dbReference type="OrthoDB" id="6021306at2759"/>
<dbReference type="InterPro" id="IPR040297">
    <property type="entry name" value="MVB12B"/>
</dbReference>
<reference evidence="10" key="2">
    <citation type="journal article" date="2008" name="Genome Biol.">
        <title>Improved genome assembly and evidence-based global gene model set for the chordate Ciona intestinalis: new insight into intron and operon populations.</title>
        <authorList>
            <person name="Satou Y."/>
            <person name="Mineta K."/>
            <person name="Ogasawara M."/>
            <person name="Sasakura Y."/>
            <person name="Shoguchi E."/>
            <person name="Ueno K."/>
            <person name="Yamada L."/>
            <person name="Matsumoto J."/>
            <person name="Wasserscheid J."/>
            <person name="Dewar K."/>
            <person name="Wiley G.B."/>
            <person name="Macmil S.L."/>
            <person name="Roe B.A."/>
            <person name="Zeller R.W."/>
            <person name="Hastings K.E."/>
            <person name="Lemaire P."/>
            <person name="Lindquist E."/>
            <person name="Endo T."/>
            <person name="Hotta K."/>
            <person name="Inaba K."/>
        </authorList>
    </citation>
    <scope>NUCLEOTIDE SEQUENCE [LARGE SCALE GENOMIC DNA]</scope>
    <source>
        <strain evidence="10">wild type</strain>
    </source>
</reference>
<accession>A0A1W2W6L7</accession>
<organism evidence="10 11">
    <name type="scientific">Ciona intestinalis</name>
    <name type="common">Transparent sea squirt</name>
    <name type="synonym">Ascidia intestinalis</name>
    <dbReference type="NCBI Taxonomy" id="7719"/>
    <lineage>
        <taxon>Eukaryota</taxon>
        <taxon>Metazoa</taxon>
        <taxon>Chordata</taxon>
        <taxon>Tunicata</taxon>
        <taxon>Ascidiacea</taxon>
        <taxon>Phlebobranchia</taxon>
        <taxon>Cionidae</taxon>
        <taxon>Ciona</taxon>
    </lineage>
</organism>
<dbReference type="GeneID" id="100183161"/>
<comment type="function">
    <text evidence="8">Component of the ESCRT-I complex, a regulator of vesicular trafficking process. Required for the sorting of endocytic ubiquitinated cargos into multivesicular bodies.</text>
</comment>
<dbReference type="AlphaFoldDB" id="F6XEU0"/>
<keyword evidence="5" id="KW-0967">Endosome</keyword>
<comment type="subcellular location">
    <subcellularLocation>
        <location evidence="2">Endosome membrane</location>
        <topology evidence="2">Peripheral membrane protein</topology>
    </subcellularLocation>
    <subcellularLocation>
        <location evidence="1">Late endosome membrane</location>
    </subcellularLocation>
</comment>
<evidence type="ECO:0000313" key="11">
    <source>
        <dbReference type="Proteomes" id="UP000008144"/>
    </source>
</evidence>
<evidence type="ECO:0000313" key="10">
    <source>
        <dbReference type="Ensembl" id="ENSCINP00000011486.3"/>
    </source>
</evidence>
<dbReference type="GeneTree" id="ENSGT00940000155945"/>
<accession>F6XEU0</accession>
<dbReference type="RefSeq" id="XP_002121685.1">
    <property type="nucleotide sequence ID" value="XM_002121649.4"/>
</dbReference>
<dbReference type="InterPro" id="IPR023341">
    <property type="entry name" value="MABP"/>
</dbReference>
<name>F6XEU0_CIOIN</name>
<reference evidence="11" key="1">
    <citation type="journal article" date="2002" name="Science">
        <title>The draft genome of Ciona intestinalis: insights into chordate and vertebrate origins.</title>
        <authorList>
            <person name="Dehal P."/>
            <person name="Satou Y."/>
            <person name="Campbell R.K."/>
            <person name="Chapman J."/>
            <person name="Degnan B."/>
            <person name="De Tomaso A."/>
            <person name="Davidson B."/>
            <person name="Di Gregorio A."/>
            <person name="Gelpke M."/>
            <person name="Goodstein D.M."/>
            <person name="Harafuji N."/>
            <person name="Hastings K.E."/>
            <person name="Ho I."/>
            <person name="Hotta K."/>
            <person name="Huang W."/>
            <person name="Kawashima T."/>
            <person name="Lemaire P."/>
            <person name="Martinez D."/>
            <person name="Meinertzhagen I.A."/>
            <person name="Necula S."/>
            <person name="Nonaka M."/>
            <person name="Putnam N."/>
            <person name="Rash S."/>
            <person name="Saiga H."/>
            <person name="Satake M."/>
            <person name="Terry A."/>
            <person name="Yamada L."/>
            <person name="Wang H.G."/>
            <person name="Awazu S."/>
            <person name="Azumi K."/>
            <person name="Boore J."/>
            <person name="Branno M."/>
            <person name="Chin-Bow S."/>
            <person name="DeSantis R."/>
            <person name="Doyle S."/>
            <person name="Francino P."/>
            <person name="Keys D.N."/>
            <person name="Haga S."/>
            <person name="Hayashi H."/>
            <person name="Hino K."/>
            <person name="Imai K.S."/>
            <person name="Inaba K."/>
            <person name="Kano S."/>
            <person name="Kobayashi K."/>
            <person name="Kobayashi M."/>
            <person name="Lee B.I."/>
            <person name="Makabe K.W."/>
            <person name="Manohar C."/>
            <person name="Matassi G."/>
            <person name="Medina M."/>
            <person name="Mochizuki Y."/>
            <person name="Mount S."/>
            <person name="Morishita T."/>
            <person name="Miura S."/>
            <person name="Nakayama A."/>
            <person name="Nishizaka S."/>
            <person name="Nomoto H."/>
            <person name="Ohta F."/>
            <person name="Oishi K."/>
            <person name="Rigoutsos I."/>
            <person name="Sano M."/>
            <person name="Sasaki A."/>
            <person name="Sasakura Y."/>
            <person name="Shoguchi E."/>
            <person name="Shin-i T."/>
            <person name="Spagnuolo A."/>
            <person name="Stainier D."/>
            <person name="Suzuki M.M."/>
            <person name="Tassy O."/>
            <person name="Takatori N."/>
            <person name="Tokuoka M."/>
            <person name="Yagi K."/>
            <person name="Yoshizaki F."/>
            <person name="Wada S."/>
            <person name="Zhang C."/>
            <person name="Hyatt P.D."/>
            <person name="Larimer F."/>
            <person name="Detter C."/>
            <person name="Doggett N."/>
            <person name="Glavina T."/>
            <person name="Hawkins T."/>
            <person name="Richardson P."/>
            <person name="Lucas S."/>
            <person name="Kohara Y."/>
            <person name="Levine M."/>
            <person name="Satoh N."/>
            <person name="Rokhsar D.S."/>
        </authorList>
    </citation>
    <scope>NUCLEOTIDE SEQUENCE [LARGE SCALE GENOMIC DNA]</scope>
</reference>
<dbReference type="GO" id="GO:0046755">
    <property type="term" value="P:viral budding"/>
    <property type="evidence" value="ECO:0000318"/>
    <property type="project" value="GO_Central"/>
</dbReference>